<keyword evidence="3" id="KW-0106">Calcium</keyword>
<accession>A0A1Q9CVV3</accession>
<evidence type="ECO:0000256" key="5">
    <source>
        <dbReference type="ARBA" id="ARBA00023136"/>
    </source>
</evidence>
<dbReference type="PANTHER" id="PTHR10037">
    <property type="entry name" value="VOLTAGE-GATED CATION CHANNEL CALCIUM AND SODIUM"/>
    <property type="match status" value="1"/>
</dbReference>
<name>A0A1Q9CVV3_SYMMI</name>
<feature type="transmembrane region" description="Helical" evidence="6">
    <location>
        <begin position="166"/>
        <end position="188"/>
    </location>
</feature>
<dbReference type="AlphaFoldDB" id="A0A1Q9CVV3"/>
<dbReference type="GO" id="GO:0005509">
    <property type="term" value="F:calcium ion binding"/>
    <property type="evidence" value="ECO:0007669"/>
    <property type="project" value="InterPro"/>
</dbReference>
<feature type="transmembrane region" description="Helical" evidence="6">
    <location>
        <begin position="200"/>
        <end position="222"/>
    </location>
</feature>
<evidence type="ECO:0000259" key="7">
    <source>
        <dbReference type="PROSITE" id="PS50222"/>
    </source>
</evidence>
<protein>
    <submittedName>
        <fullName evidence="8">Cation channel sperm-associated protein 1</fullName>
    </submittedName>
</protein>
<dbReference type="InterPro" id="IPR002048">
    <property type="entry name" value="EF_hand_dom"/>
</dbReference>
<dbReference type="SUPFAM" id="SSF47473">
    <property type="entry name" value="EF-hand"/>
    <property type="match status" value="1"/>
</dbReference>
<dbReference type="PANTHER" id="PTHR10037:SF62">
    <property type="entry name" value="SODIUM CHANNEL PROTEIN 60E"/>
    <property type="match status" value="1"/>
</dbReference>
<dbReference type="InterPro" id="IPR005821">
    <property type="entry name" value="Ion_trans_dom"/>
</dbReference>
<dbReference type="PROSITE" id="PS50222">
    <property type="entry name" value="EF_HAND_2"/>
    <property type="match status" value="1"/>
</dbReference>
<dbReference type="InterPro" id="IPR011992">
    <property type="entry name" value="EF-hand-dom_pair"/>
</dbReference>
<dbReference type="Pfam" id="PF00520">
    <property type="entry name" value="Ion_trans"/>
    <property type="match status" value="1"/>
</dbReference>
<dbReference type="GO" id="GO:0005248">
    <property type="term" value="F:voltage-gated sodium channel activity"/>
    <property type="evidence" value="ECO:0007669"/>
    <property type="project" value="TreeGrafter"/>
</dbReference>
<keyword evidence="5 6" id="KW-0472">Membrane</keyword>
<gene>
    <name evidence="8" type="primary">Catsper1</name>
    <name evidence="8" type="ORF">AK812_SmicGene31805</name>
</gene>
<evidence type="ECO:0000256" key="4">
    <source>
        <dbReference type="ARBA" id="ARBA00022989"/>
    </source>
</evidence>
<evidence type="ECO:0000256" key="3">
    <source>
        <dbReference type="ARBA" id="ARBA00022837"/>
    </source>
</evidence>
<keyword evidence="4 6" id="KW-1133">Transmembrane helix</keyword>
<evidence type="ECO:0000313" key="9">
    <source>
        <dbReference type="Proteomes" id="UP000186817"/>
    </source>
</evidence>
<proteinExistence type="predicted"/>
<dbReference type="SUPFAM" id="SSF81324">
    <property type="entry name" value="Voltage-gated potassium channels"/>
    <property type="match status" value="1"/>
</dbReference>
<dbReference type="EMBL" id="LSRX01000886">
    <property type="protein sequence ID" value="OLP87019.1"/>
    <property type="molecule type" value="Genomic_DNA"/>
</dbReference>
<dbReference type="PROSITE" id="PS00018">
    <property type="entry name" value="EF_HAND_1"/>
    <property type="match status" value="1"/>
</dbReference>
<comment type="caution">
    <text evidence="8">The sequence shown here is derived from an EMBL/GenBank/DDBJ whole genome shotgun (WGS) entry which is preliminary data.</text>
</comment>
<feature type="transmembrane region" description="Helical" evidence="6">
    <location>
        <begin position="382"/>
        <end position="402"/>
    </location>
</feature>
<dbReference type="OrthoDB" id="422799at2759"/>
<evidence type="ECO:0000256" key="6">
    <source>
        <dbReference type="SAM" id="Phobius"/>
    </source>
</evidence>
<keyword evidence="9" id="KW-1185">Reference proteome</keyword>
<dbReference type="Gene3D" id="1.10.287.70">
    <property type="match status" value="1"/>
</dbReference>
<dbReference type="InterPro" id="IPR043203">
    <property type="entry name" value="VGCC_Ca_Na"/>
</dbReference>
<feature type="domain" description="EF-hand" evidence="7">
    <location>
        <begin position="521"/>
        <end position="556"/>
    </location>
</feature>
<organism evidence="8 9">
    <name type="scientific">Symbiodinium microadriaticum</name>
    <name type="common">Dinoflagellate</name>
    <name type="synonym">Zooxanthella microadriatica</name>
    <dbReference type="NCBI Taxonomy" id="2951"/>
    <lineage>
        <taxon>Eukaryota</taxon>
        <taxon>Sar</taxon>
        <taxon>Alveolata</taxon>
        <taxon>Dinophyceae</taxon>
        <taxon>Suessiales</taxon>
        <taxon>Symbiodiniaceae</taxon>
        <taxon>Symbiodinium</taxon>
    </lineage>
</organism>
<evidence type="ECO:0000256" key="1">
    <source>
        <dbReference type="ARBA" id="ARBA00004141"/>
    </source>
</evidence>
<dbReference type="GO" id="GO:0001518">
    <property type="term" value="C:voltage-gated sodium channel complex"/>
    <property type="evidence" value="ECO:0007669"/>
    <property type="project" value="TreeGrafter"/>
</dbReference>
<dbReference type="Gene3D" id="1.10.238.10">
    <property type="entry name" value="EF-hand"/>
    <property type="match status" value="1"/>
</dbReference>
<dbReference type="InterPro" id="IPR018247">
    <property type="entry name" value="EF_Hand_1_Ca_BS"/>
</dbReference>
<evidence type="ECO:0000313" key="8">
    <source>
        <dbReference type="EMBL" id="OLP87019.1"/>
    </source>
</evidence>
<dbReference type="Gene3D" id="1.20.120.350">
    <property type="entry name" value="Voltage-gated potassium channels. Chain C"/>
    <property type="match status" value="1"/>
</dbReference>
<sequence length="595" mass="65912">MPVHESPFSRESSTLPPLVAAALEEEKVPTANAPFIESLQLTDDKFFERLEAWLVRAQEVLDHALVVQKSDRRQVNSKANSTPHDTSRIGQAVLEESRSRHTELKVALSQTKMLDGREGWRETLWTNALVCLHGLSQAVVDCRSDQREVSSAAAVQRCTARLVKSWLFEAFFGTLIVSNSAFIAVQVQSSAEAPGQPLDHSFFIVGSVYTFLFTIELLLRAIAGGFSSFCGPDWAWLVMDTVVVLSSLFEFVVEISLDQEGAHVISNMRILRILRIGRIARAIRIVRLVKFISSLKQLLYSIGQTLRAMVWSVVLLVVIIFLFGLIFTDVVSEHRAQESSAESFLSARFGGLGSSMHSLFASITGGLSWIDARDALADVASIWGFLFEAYIAFCLFAVLNVMTGTRHVWATSGDDCSVVHLGWYLCRVFMNRAVPSPFFTEFSATAPWKAQSPDLRSPQGAEKDHELVLQNVIADKAKYLRAVRRLFSELDQDDNVGVTKAEFEAATNDPSLRAVFDALEINAADAWALFTQLDSDGDNDVSAEEFLEGCMLLKGPARSVDVMSIKRELAAVKQRIDQALRLLGTSSTDMQAFAR</sequence>
<dbReference type="InterPro" id="IPR027359">
    <property type="entry name" value="Volt_channel_dom_sf"/>
</dbReference>
<keyword evidence="2 6" id="KW-0812">Transmembrane</keyword>
<evidence type="ECO:0000256" key="2">
    <source>
        <dbReference type="ARBA" id="ARBA00022692"/>
    </source>
</evidence>
<dbReference type="Proteomes" id="UP000186817">
    <property type="component" value="Unassembled WGS sequence"/>
</dbReference>
<feature type="transmembrane region" description="Helical" evidence="6">
    <location>
        <begin position="308"/>
        <end position="328"/>
    </location>
</feature>
<reference evidence="8 9" key="1">
    <citation type="submission" date="2016-02" db="EMBL/GenBank/DDBJ databases">
        <title>Genome analysis of coral dinoflagellate symbionts highlights evolutionary adaptations to a symbiotic lifestyle.</title>
        <authorList>
            <person name="Aranda M."/>
            <person name="Li Y."/>
            <person name="Liew Y.J."/>
            <person name="Baumgarten S."/>
            <person name="Simakov O."/>
            <person name="Wilson M."/>
            <person name="Piel J."/>
            <person name="Ashoor H."/>
            <person name="Bougouffa S."/>
            <person name="Bajic V.B."/>
            <person name="Ryu T."/>
            <person name="Ravasi T."/>
            <person name="Bayer T."/>
            <person name="Micklem G."/>
            <person name="Kim H."/>
            <person name="Bhak J."/>
            <person name="Lajeunesse T.C."/>
            <person name="Voolstra C.R."/>
        </authorList>
    </citation>
    <scope>NUCLEOTIDE SEQUENCE [LARGE SCALE GENOMIC DNA]</scope>
    <source>
        <strain evidence="8 9">CCMP2467</strain>
    </source>
</reference>
<comment type="subcellular location">
    <subcellularLocation>
        <location evidence="1">Membrane</location>
        <topology evidence="1">Multi-pass membrane protein</topology>
    </subcellularLocation>
</comment>